<accession>A0ABZ1DED0</accession>
<dbReference type="RefSeq" id="WP_326468452.1">
    <property type="nucleotide sequence ID" value="NZ_CP142124.1"/>
</dbReference>
<protein>
    <recommendedName>
        <fullName evidence="3">HNH endonuclease</fullName>
    </recommendedName>
</protein>
<evidence type="ECO:0000313" key="1">
    <source>
        <dbReference type="EMBL" id="WRW30952.1"/>
    </source>
</evidence>
<dbReference type="EMBL" id="CP142124">
    <property type="protein sequence ID" value="WRW30952.1"/>
    <property type="molecule type" value="Genomic_DNA"/>
</dbReference>
<dbReference type="Proteomes" id="UP001330482">
    <property type="component" value="Chromosome"/>
</dbReference>
<evidence type="ECO:0000313" key="2">
    <source>
        <dbReference type="Proteomes" id="UP001330482"/>
    </source>
</evidence>
<organism evidence="1 2">
    <name type="scientific">Enterobacter wuhouensis</name>
    <dbReference type="NCBI Taxonomy" id="2529381"/>
    <lineage>
        <taxon>Bacteria</taxon>
        <taxon>Pseudomonadati</taxon>
        <taxon>Pseudomonadota</taxon>
        <taxon>Gammaproteobacteria</taxon>
        <taxon>Enterobacterales</taxon>
        <taxon>Enterobacteriaceae</taxon>
        <taxon>Enterobacter</taxon>
    </lineage>
</organism>
<sequence>MTTKPTCYYCNEPATTSEHIPPRGLFPDSEKYTYNLLSVPSCNKHNNKKSDLDSRMRLFLVGVSKKIHQDKDFKKLVHKVIRGTLRDVKTFNNFAKDTRIVRNKNKELTFLNPNFENSEVNIVYGDHKFYQECILKGIYHKTYGDTWSKQLFIIPMSLVGFDEDFDIFDFAFGIQEFKDLTEKNLNMHSKHKVFQYHTEEVGELIIISVCLYMEYYFYGIFCDASMLENIKNKFTPDSPVTSFNNAVYVYHEPKNVAKVSQ</sequence>
<keyword evidence="2" id="KW-1185">Reference proteome</keyword>
<name>A0ABZ1DED0_9ENTR</name>
<proteinExistence type="predicted"/>
<reference evidence="1 2" key="1">
    <citation type="submission" date="2024-01" db="EMBL/GenBank/DDBJ databases">
        <title>AV1 has a protective and therapeutic effect against plant viruses.</title>
        <authorList>
            <person name="Wang F."/>
        </authorList>
    </citation>
    <scope>NUCLEOTIDE SEQUENCE [LARGE SCALE GENOMIC DNA]</scope>
    <source>
        <strain evidence="1 2">AV1</strain>
    </source>
</reference>
<evidence type="ECO:0008006" key="3">
    <source>
        <dbReference type="Google" id="ProtNLM"/>
    </source>
</evidence>
<gene>
    <name evidence="1" type="ORF">VPX56_19635</name>
</gene>